<evidence type="ECO:0000313" key="7">
    <source>
        <dbReference type="EMBL" id="EAX85716.1"/>
    </source>
</evidence>
<evidence type="ECO:0000256" key="1">
    <source>
        <dbReference type="ARBA" id="ARBA00009860"/>
    </source>
</evidence>
<dbReference type="VEuPathDB" id="TrichDB:TVAG_553430"/>
<dbReference type="Proteomes" id="UP000001542">
    <property type="component" value="Unassembled WGS sequence"/>
</dbReference>
<keyword evidence="5 6" id="KW-0648">Protein biosynthesis</keyword>
<sequence length="182" mass="20741">MAGKMEPIVPAPSVQDGGPILKDKWVFWYLIPSKGGQNIHWSEYLHPLHSFETVENFNRLLNSIERPQNLLKGCRYYVFRNGIKPLWEDPKVKDSKAVSIEIPKSQEYQQTIHEKWTDIVSTMLEEGLGNEVSGSEYASRADTWKISCWVKNNQSAIDNVVSHLNNLYPALSTSIHVSDIGE</sequence>
<keyword evidence="8" id="KW-1185">Reference proteome</keyword>
<gene>
    <name evidence="7" type="ORF">TVAG_553430</name>
</gene>
<dbReference type="GO" id="GO:0016281">
    <property type="term" value="C:eukaryotic translation initiation factor 4F complex"/>
    <property type="evidence" value="ECO:0000318"/>
    <property type="project" value="GO_Central"/>
</dbReference>
<dbReference type="InterPro" id="IPR001040">
    <property type="entry name" value="TIF_eIF_4E"/>
</dbReference>
<dbReference type="VEuPathDB" id="TrichDB:TVAGG3_0218500"/>
<comment type="similarity">
    <text evidence="1 6">Belongs to the eukaryotic initiation factor 4E family.</text>
</comment>
<dbReference type="PANTHER" id="PTHR11960">
    <property type="entry name" value="EUKARYOTIC TRANSLATION INITIATION FACTOR 4E RELATED"/>
    <property type="match status" value="1"/>
</dbReference>
<reference evidence="7" key="1">
    <citation type="submission" date="2006-10" db="EMBL/GenBank/DDBJ databases">
        <authorList>
            <person name="Amadeo P."/>
            <person name="Zhao Q."/>
            <person name="Wortman J."/>
            <person name="Fraser-Liggett C."/>
            <person name="Carlton J."/>
        </authorList>
    </citation>
    <scope>NUCLEOTIDE SEQUENCE</scope>
    <source>
        <strain evidence="7">G3</strain>
    </source>
</reference>
<protein>
    <submittedName>
        <fullName evidence="7">Eukaryotic initiation factor 4E family protein</fullName>
    </submittedName>
</protein>
<proteinExistence type="inferred from homology"/>
<dbReference type="AlphaFoldDB" id="A2GAV4"/>
<dbReference type="Pfam" id="PF01652">
    <property type="entry name" value="IF4E"/>
    <property type="match status" value="1"/>
</dbReference>
<dbReference type="GO" id="GO:0006417">
    <property type="term" value="P:regulation of translation"/>
    <property type="evidence" value="ECO:0007669"/>
    <property type="project" value="UniProtKB-KW"/>
</dbReference>
<keyword evidence="2 6" id="KW-0396">Initiation factor</keyword>
<reference evidence="7" key="2">
    <citation type="journal article" date="2007" name="Science">
        <title>Draft genome sequence of the sexually transmitted pathogen Trichomonas vaginalis.</title>
        <authorList>
            <person name="Carlton J.M."/>
            <person name="Hirt R.P."/>
            <person name="Silva J.C."/>
            <person name="Delcher A.L."/>
            <person name="Schatz M."/>
            <person name="Zhao Q."/>
            <person name="Wortman J.R."/>
            <person name="Bidwell S.L."/>
            <person name="Alsmark U.C.M."/>
            <person name="Besteiro S."/>
            <person name="Sicheritz-Ponten T."/>
            <person name="Noel C.J."/>
            <person name="Dacks J.B."/>
            <person name="Foster P.G."/>
            <person name="Simillion C."/>
            <person name="Van de Peer Y."/>
            <person name="Miranda-Saavedra D."/>
            <person name="Barton G.J."/>
            <person name="Westrop G.D."/>
            <person name="Mueller S."/>
            <person name="Dessi D."/>
            <person name="Fiori P.L."/>
            <person name="Ren Q."/>
            <person name="Paulsen I."/>
            <person name="Zhang H."/>
            <person name="Bastida-Corcuera F.D."/>
            <person name="Simoes-Barbosa A."/>
            <person name="Brown M.T."/>
            <person name="Hayes R.D."/>
            <person name="Mukherjee M."/>
            <person name="Okumura C.Y."/>
            <person name="Schneider R."/>
            <person name="Smith A.J."/>
            <person name="Vanacova S."/>
            <person name="Villalvazo M."/>
            <person name="Haas B.J."/>
            <person name="Pertea M."/>
            <person name="Feldblyum T.V."/>
            <person name="Utterback T.R."/>
            <person name="Shu C.L."/>
            <person name="Osoegawa K."/>
            <person name="de Jong P.J."/>
            <person name="Hrdy I."/>
            <person name="Horvathova L."/>
            <person name="Zubacova Z."/>
            <person name="Dolezal P."/>
            <person name="Malik S.B."/>
            <person name="Logsdon J.M. Jr."/>
            <person name="Henze K."/>
            <person name="Gupta A."/>
            <person name="Wang C.C."/>
            <person name="Dunne R.L."/>
            <person name="Upcroft J.A."/>
            <person name="Upcroft P."/>
            <person name="White O."/>
            <person name="Salzberg S.L."/>
            <person name="Tang P."/>
            <person name="Chiu C.-H."/>
            <person name="Lee Y.-S."/>
            <person name="Embley T.M."/>
            <person name="Coombs G.H."/>
            <person name="Mottram J.C."/>
            <person name="Tachezy J."/>
            <person name="Fraser-Liggett C.M."/>
            <person name="Johnson P.J."/>
        </authorList>
    </citation>
    <scope>NUCLEOTIDE SEQUENCE [LARGE SCALE GENOMIC DNA]</scope>
    <source>
        <strain evidence="7">G3</strain>
    </source>
</reference>
<accession>A2GAV4</accession>
<dbReference type="Gene3D" id="3.30.760.10">
    <property type="entry name" value="RNA Cap, Translation Initiation Factor Eif4e"/>
    <property type="match status" value="1"/>
</dbReference>
<evidence type="ECO:0000313" key="8">
    <source>
        <dbReference type="Proteomes" id="UP000001542"/>
    </source>
</evidence>
<dbReference type="KEGG" id="tva:4743358"/>
<dbReference type="OrthoDB" id="590761at2759"/>
<keyword evidence="3" id="KW-0810">Translation regulation</keyword>
<dbReference type="GO" id="GO:0003743">
    <property type="term" value="F:translation initiation factor activity"/>
    <property type="evidence" value="ECO:0000318"/>
    <property type="project" value="GO_Central"/>
</dbReference>
<evidence type="ECO:0000256" key="3">
    <source>
        <dbReference type="ARBA" id="ARBA00022845"/>
    </source>
</evidence>
<dbReference type="STRING" id="5722.A2GAV4"/>
<keyword evidence="4 6" id="KW-0694">RNA-binding</keyword>
<evidence type="ECO:0000256" key="5">
    <source>
        <dbReference type="ARBA" id="ARBA00022917"/>
    </source>
</evidence>
<dbReference type="PANTHER" id="PTHR11960:SF8">
    <property type="entry name" value="EUKARYOTIC TRANSLATION INITIATION FACTOR 4E1-RELATED"/>
    <property type="match status" value="1"/>
</dbReference>
<organism evidence="7 8">
    <name type="scientific">Trichomonas vaginalis (strain ATCC PRA-98 / G3)</name>
    <dbReference type="NCBI Taxonomy" id="412133"/>
    <lineage>
        <taxon>Eukaryota</taxon>
        <taxon>Metamonada</taxon>
        <taxon>Parabasalia</taxon>
        <taxon>Trichomonadida</taxon>
        <taxon>Trichomonadidae</taxon>
        <taxon>Trichomonas</taxon>
    </lineage>
</organism>
<evidence type="ECO:0000256" key="2">
    <source>
        <dbReference type="ARBA" id="ARBA00022540"/>
    </source>
</evidence>
<dbReference type="eggNOG" id="KOG1670">
    <property type="taxonomic scope" value="Eukaryota"/>
</dbReference>
<dbReference type="GO" id="GO:0006413">
    <property type="term" value="P:translational initiation"/>
    <property type="evidence" value="ECO:0000318"/>
    <property type="project" value="GO_Central"/>
</dbReference>
<evidence type="ECO:0000256" key="6">
    <source>
        <dbReference type="RuleBase" id="RU004374"/>
    </source>
</evidence>
<evidence type="ECO:0000256" key="4">
    <source>
        <dbReference type="ARBA" id="ARBA00022884"/>
    </source>
</evidence>
<dbReference type="RefSeq" id="XP_001298646.1">
    <property type="nucleotide sequence ID" value="XM_001298645.1"/>
</dbReference>
<dbReference type="GO" id="GO:0000340">
    <property type="term" value="F:RNA 7-methylguanosine cap binding"/>
    <property type="evidence" value="ECO:0000318"/>
    <property type="project" value="GO_Central"/>
</dbReference>
<dbReference type="FunFam" id="3.30.760.10:FF:000045">
    <property type="entry name" value="Eukaryotic initiation factor 4E family protein"/>
    <property type="match status" value="1"/>
</dbReference>
<name>A2GAV4_TRIV3</name>
<dbReference type="InterPro" id="IPR023398">
    <property type="entry name" value="TIF_eIF4e-like"/>
</dbReference>
<dbReference type="FunCoup" id="A2GAV4">
    <property type="interactions" value="514"/>
</dbReference>
<dbReference type="EMBL" id="DS114851">
    <property type="protein sequence ID" value="EAX85716.1"/>
    <property type="molecule type" value="Genomic_DNA"/>
</dbReference>
<dbReference type="InParanoid" id="A2GAV4"/>
<dbReference type="SMR" id="A2GAV4"/>
<dbReference type="SUPFAM" id="SSF55418">
    <property type="entry name" value="eIF4e-like"/>
    <property type="match status" value="1"/>
</dbReference>